<dbReference type="Proteomes" id="UP001239462">
    <property type="component" value="Unassembled WGS sequence"/>
</dbReference>
<evidence type="ECO:0000313" key="3">
    <source>
        <dbReference type="Proteomes" id="UP001239462"/>
    </source>
</evidence>
<feature type="signal peptide" evidence="1">
    <location>
        <begin position="1"/>
        <end position="23"/>
    </location>
</feature>
<evidence type="ECO:0000313" key="2">
    <source>
        <dbReference type="EMBL" id="MDM4016068.1"/>
    </source>
</evidence>
<dbReference type="NCBIfam" id="TIGR02595">
    <property type="entry name" value="PEP_CTERM"/>
    <property type="match status" value="1"/>
</dbReference>
<proteinExistence type="predicted"/>
<feature type="chain" id="PRO_5045448486" evidence="1">
    <location>
        <begin position="24"/>
        <end position="297"/>
    </location>
</feature>
<keyword evidence="3" id="KW-1185">Reference proteome</keyword>
<dbReference type="EMBL" id="JASZZN010000007">
    <property type="protein sequence ID" value="MDM4016068.1"/>
    <property type="molecule type" value="Genomic_DNA"/>
</dbReference>
<dbReference type="InterPro" id="IPR013424">
    <property type="entry name" value="Ice-binding_C"/>
</dbReference>
<dbReference type="RefSeq" id="WP_289163669.1">
    <property type="nucleotide sequence ID" value="NZ_JASZZN010000007.1"/>
</dbReference>
<keyword evidence="1" id="KW-0732">Signal</keyword>
<evidence type="ECO:0000256" key="1">
    <source>
        <dbReference type="SAM" id="SignalP"/>
    </source>
</evidence>
<gene>
    <name evidence="2" type="ORF">QTN89_11540</name>
</gene>
<organism evidence="2 3">
    <name type="scientific">Roseiconus lacunae</name>
    <dbReference type="NCBI Taxonomy" id="2605694"/>
    <lineage>
        <taxon>Bacteria</taxon>
        <taxon>Pseudomonadati</taxon>
        <taxon>Planctomycetota</taxon>
        <taxon>Planctomycetia</taxon>
        <taxon>Pirellulales</taxon>
        <taxon>Pirellulaceae</taxon>
        <taxon>Roseiconus</taxon>
    </lineage>
</organism>
<comment type="caution">
    <text evidence="2">The sequence shown here is derived from an EMBL/GenBank/DDBJ whole genome shotgun (WGS) entry which is preliminary data.</text>
</comment>
<protein>
    <submittedName>
        <fullName evidence="2">PEP-CTERM sorting domain-containing protein</fullName>
    </submittedName>
</protein>
<name>A0ABT7PHV6_9BACT</name>
<reference evidence="2 3" key="1">
    <citation type="submission" date="2023-06" db="EMBL/GenBank/DDBJ databases">
        <title>Roseiconus lacunae JC819 isolated from Gulf of Mannar region, Tamil Nadu.</title>
        <authorList>
            <person name="Pk S."/>
            <person name="Ch S."/>
            <person name="Ch V.R."/>
        </authorList>
    </citation>
    <scope>NUCLEOTIDE SEQUENCE [LARGE SCALE GENOMIC DNA]</scope>
    <source>
        <strain evidence="2 3">JC819</strain>
    </source>
</reference>
<accession>A0ABT7PHV6</accession>
<sequence length="297" mass="31148">MCHRIHWFAAVLVGSVLANVADAGIIAGFDSSRHSRFQSDGSNNSEFFLDHTQLTGVARQRAVLISPRHYISADHVSVSSATFIGLDGVERTYTASSSQTLLTNVPEEGWVGSDIRVYRLDEEVDASIRPLPIIVGSAEAIIGRELIAFDQNEYAGRNVIDDLGIVEFNSGSGDSVAIQFSYDTATNGGSGGLGADEIGLLSGDSGGTALMSVDGDYGVIGAHMGIDVPTGSSASAGDRYDSFSTVLAAYQGQLSGILASDGYQLMTLQVTAIPEPSVAGALGFGVLAITYRRRRSS</sequence>